<dbReference type="AlphaFoldDB" id="A0A840NRZ2"/>
<gene>
    <name evidence="1" type="ORF">HNQ69_000957</name>
</gene>
<evidence type="ECO:0000313" key="1">
    <source>
        <dbReference type="EMBL" id="MBB5073831.1"/>
    </source>
</evidence>
<name>A0A840NRZ2_9HYPH</name>
<reference evidence="1 2" key="1">
    <citation type="submission" date="2020-08" db="EMBL/GenBank/DDBJ databases">
        <title>Genomic Encyclopedia of Type Strains, Phase IV (KMG-IV): sequencing the most valuable type-strain genomes for metagenomic binning, comparative biology and taxonomic classification.</title>
        <authorList>
            <person name="Goeker M."/>
        </authorList>
    </citation>
    <scope>NUCLEOTIDE SEQUENCE [LARGE SCALE GENOMIC DNA]</scope>
    <source>
        <strain evidence="1 2">DSM 28538</strain>
    </source>
</reference>
<comment type="caution">
    <text evidence="1">The sequence shown here is derived from an EMBL/GenBank/DDBJ whole genome shotgun (WGS) entry which is preliminary data.</text>
</comment>
<evidence type="ECO:0000313" key="2">
    <source>
        <dbReference type="Proteomes" id="UP000561417"/>
    </source>
</evidence>
<organism evidence="1 2">
    <name type="scientific">Bartonella callosciuri</name>
    <dbReference type="NCBI Taxonomy" id="686223"/>
    <lineage>
        <taxon>Bacteria</taxon>
        <taxon>Pseudomonadati</taxon>
        <taxon>Pseudomonadota</taxon>
        <taxon>Alphaproteobacteria</taxon>
        <taxon>Hyphomicrobiales</taxon>
        <taxon>Bartonellaceae</taxon>
        <taxon>Bartonella</taxon>
    </lineage>
</organism>
<protein>
    <submittedName>
        <fullName evidence="1">Cellobiose phosphorylase</fullName>
    </submittedName>
</protein>
<proteinExistence type="predicted"/>
<keyword evidence="2" id="KW-1185">Reference proteome</keyword>
<dbReference type="Proteomes" id="UP000561417">
    <property type="component" value="Unassembled WGS sequence"/>
</dbReference>
<accession>A0A840NRZ2</accession>
<sequence>MLKAHEYWRMRGLIVDLIILNEQTFSYIQNTQHAIEWVCEPYRHHIHETGERQHIFTFRRDQMNEQSFKMLLASARIVLYAQNGSLSEQLKRLEVSDFDLGTRKSHQELYYLLCYLLLRSITKNITKEDQLQHELKKILLLPLVLSVNKNHRFSPLIEKIYNTGMIMVVLTTITIM</sequence>
<dbReference type="EMBL" id="JACHIM010000003">
    <property type="protein sequence ID" value="MBB5073831.1"/>
    <property type="molecule type" value="Genomic_DNA"/>
</dbReference>